<dbReference type="GO" id="GO:0005886">
    <property type="term" value="C:plasma membrane"/>
    <property type="evidence" value="ECO:0007669"/>
    <property type="project" value="UniProtKB-SubCell"/>
</dbReference>
<dbReference type="InterPro" id="IPR003838">
    <property type="entry name" value="ABC3_permease_C"/>
</dbReference>
<name>A0A9D2HVZ3_9BACE</name>
<evidence type="ECO:0000256" key="3">
    <source>
        <dbReference type="ARBA" id="ARBA00022692"/>
    </source>
</evidence>
<evidence type="ECO:0000256" key="5">
    <source>
        <dbReference type="ARBA" id="ARBA00023136"/>
    </source>
</evidence>
<evidence type="ECO:0000256" key="2">
    <source>
        <dbReference type="ARBA" id="ARBA00022475"/>
    </source>
</evidence>
<protein>
    <submittedName>
        <fullName evidence="9">FtsX-like permease family protein</fullName>
    </submittedName>
</protein>
<evidence type="ECO:0000256" key="6">
    <source>
        <dbReference type="ARBA" id="ARBA00038076"/>
    </source>
</evidence>
<dbReference type="PANTHER" id="PTHR30572:SF4">
    <property type="entry name" value="ABC TRANSPORTER PERMEASE YTRF"/>
    <property type="match status" value="1"/>
</dbReference>
<evidence type="ECO:0000313" key="9">
    <source>
        <dbReference type="EMBL" id="HJA85626.1"/>
    </source>
</evidence>
<feature type="domain" description="ABC3 transporter permease C-terminal" evidence="8">
    <location>
        <begin position="297"/>
        <end position="412"/>
    </location>
</feature>
<dbReference type="AlphaFoldDB" id="A0A9D2HVZ3"/>
<feature type="transmembrane region" description="Helical" evidence="7">
    <location>
        <begin position="335"/>
        <end position="358"/>
    </location>
</feature>
<reference evidence="9" key="2">
    <citation type="submission" date="2021-04" db="EMBL/GenBank/DDBJ databases">
        <authorList>
            <person name="Gilroy R."/>
        </authorList>
    </citation>
    <scope>NUCLEOTIDE SEQUENCE</scope>
    <source>
        <strain evidence="9">ChiHjej12B11-9795</strain>
    </source>
</reference>
<gene>
    <name evidence="9" type="ORF">H9950_05450</name>
</gene>
<keyword evidence="5 7" id="KW-0472">Membrane</keyword>
<keyword evidence="4 7" id="KW-1133">Transmembrane helix</keyword>
<keyword evidence="2" id="KW-1003">Cell membrane</keyword>
<feature type="transmembrane region" description="Helical" evidence="7">
    <location>
        <begin position="12"/>
        <end position="34"/>
    </location>
</feature>
<dbReference type="EMBL" id="DWZI01000032">
    <property type="protein sequence ID" value="HJA85626.1"/>
    <property type="molecule type" value="Genomic_DNA"/>
</dbReference>
<reference evidence="9" key="1">
    <citation type="journal article" date="2021" name="PeerJ">
        <title>Extensive microbial diversity within the chicken gut microbiome revealed by metagenomics and culture.</title>
        <authorList>
            <person name="Gilroy R."/>
            <person name="Ravi A."/>
            <person name="Getino M."/>
            <person name="Pursley I."/>
            <person name="Horton D.L."/>
            <person name="Alikhan N.F."/>
            <person name="Baker D."/>
            <person name="Gharbi K."/>
            <person name="Hall N."/>
            <person name="Watson M."/>
            <person name="Adriaenssens E.M."/>
            <person name="Foster-Nyarko E."/>
            <person name="Jarju S."/>
            <person name="Secka A."/>
            <person name="Antonio M."/>
            <person name="Oren A."/>
            <person name="Chaudhuri R.R."/>
            <person name="La Ragione R."/>
            <person name="Hildebrand F."/>
            <person name="Pallen M.J."/>
        </authorList>
    </citation>
    <scope>NUCLEOTIDE SEQUENCE</scope>
    <source>
        <strain evidence="9">ChiHjej12B11-9795</strain>
    </source>
</reference>
<accession>A0A9D2HVZ3</accession>
<dbReference type="Proteomes" id="UP000823862">
    <property type="component" value="Unassembled WGS sequence"/>
</dbReference>
<feature type="transmembrane region" description="Helical" evidence="7">
    <location>
        <begin position="378"/>
        <end position="402"/>
    </location>
</feature>
<dbReference type="GO" id="GO:0022857">
    <property type="term" value="F:transmembrane transporter activity"/>
    <property type="evidence" value="ECO:0007669"/>
    <property type="project" value="TreeGrafter"/>
</dbReference>
<keyword evidence="3 7" id="KW-0812">Transmembrane</keyword>
<organism evidence="9 10">
    <name type="scientific">Candidatus Bacteroides avicola</name>
    <dbReference type="NCBI Taxonomy" id="2838468"/>
    <lineage>
        <taxon>Bacteria</taxon>
        <taxon>Pseudomonadati</taxon>
        <taxon>Bacteroidota</taxon>
        <taxon>Bacteroidia</taxon>
        <taxon>Bacteroidales</taxon>
        <taxon>Bacteroidaceae</taxon>
        <taxon>Bacteroides</taxon>
    </lineage>
</organism>
<feature type="transmembrane region" description="Helical" evidence="7">
    <location>
        <begin position="292"/>
        <end position="314"/>
    </location>
</feature>
<sequence length="419" mass="48297">MQKKLFTQIRNEWLGNTWLALELLVVSVVMWFIIDMLYCRAATYLEPRGFDTEHCYRIYLGSLTEKSPDYVPYEDIPSYRDDILEVVERLRRRPEVEAVSLSQNAHPYNGNNSGCSLEYDTLRSSGFVVRRLMTPDFVRVFRYRGAKGETPDQLARQLEEGKLLVSDNIFRRYGIPLTRIAGDGFHYDGDTLTSYTVTALQPVRYHDYQQAYWSYTVCVNMELLLNQAPGVVNISNELCVRVKADQDQGFIDRLRADSEKQFRVGNIYIADIRSFADIRRSYQQSWSKDTQFLFAGMGFLLLNIFLGLLGTFWFRTQQRRSEIALHKVNGATNRAVFSRLLSEGLLLLLIVTVPAFIIDFSLARAELNAWRNGTTLEWDRLLLCAAASFVLIALMIVLGIWYPARRAMQVQPAEALHDE</sequence>
<proteinExistence type="inferred from homology"/>
<dbReference type="PANTHER" id="PTHR30572">
    <property type="entry name" value="MEMBRANE COMPONENT OF TRANSPORTER-RELATED"/>
    <property type="match status" value="1"/>
</dbReference>
<dbReference type="Pfam" id="PF02687">
    <property type="entry name" value="FtsX"/>
    <property type="match status" value="1"/>
</dbReference>
<evidence type="ECO:0000259" key="8">
    <source>
        <dbReference type="Pfam" id="PF02687"/>
    </source>
</evidence>
<evidence type="ECO:0000256" key="1">
    <source>
        <dbReference type="ARBA" id="ARBA00004651"/>
    </source>
</evidence>
<evidence type="ECO:0000313" key="10">
    <source>
        <dbReference type="Proteomes" id="UP000823862"/>
    </source>
</evidence>
<dbReference type="InterPro" id="IPR050250">
    <property type="entry name" value="Macrolide_Exporter_MacB"/>
</dbReference>
<comment type="caution">
    <text evidence="9">The sequence shown here is derived from an EMBL/GenBank/DDBJ whole genome shotgun (WGS) entry which is preliminary data.</text>
</comment>
<evidence type="ECO:0000256" key="7">
    <source>
        <dbReference type="SAM" id="Phobius"/>
    </source>
</evidence>
<comment type="subcellular location">
    <subcellularLocation>
        <location evidence="1">Cell membrane</location>
        <topology evidence="1">Multi-pass membrane protein</topology>
    </subcellularLocation>
</comment>
<evidence type="ECO:0000256" key="4">
    <source>
        <dbReference type="ARBA" id="ARBA00022989"/>
    </source>
</evidence>
<comment type="similarity">
    <text evidence="6">Belongs to the ABC-4 integral membrane protein family.</text>
</comment>